<organism evidence="1 2">
    <name type="scientific">Vibrio ichthyoenteri ATCC 700023</name>
    <dbReference type="NCBI Taxonomy" id="870968"/>
    <lineage>
        <taxon>Bacteria</taxon>
        <taxon>Pseudomonadati</taxon>
        <taxon>Pseudomonadota</taxon>
        <taxon>Gammaproteobacteria</taxon>
        <taxon>Vibrionales</taxon>
        <taxon>Vibrionaceae</taxon>
        <taxon>Vibrio</taxon>
    </lineage>
</organism>
<keyword evidence="2" id="KW-1185">Reference proteome</keyword>
<accession>F9S7M9</accession>
<dbReference type="RefSeq" id="WP_006714487.1">
    <property type="nucleotide sequence ID" value="NZ_AFWF01000300.1"/>
</dbReference>
<dbReference type="AlphaFoldDB" id="F9S7M9"/>
<dbReference type="Proteomes" id="UP000004605">
    <property type="component" value="Unassembled WGS sequence"/>
</dbReference>
<evidence type="ECO:0000313" key="2">
    <source>
        <dbReference type="Proteomes" id="UP000004605"/>
    </source>
</evidence>
<dbReference type="EMBL" id="AFWF01000300">
    <property type="protein sequence ID" value="EGU31119.1"/>
    <property type="molecule type" value="Genomic_DNA"/>
</dbReference>
<evidence type="ECO:0000313" key="1">
    <source>
        <dbReference type="EMBL" id="EGU31119.1"/>
    </source>
</evidence>
<proteinExistence type="predicted"/>
<reference evidence="1 2" key="1">
    <citation type="journal article" date="2012" name="Int. J. Syst. Evol. Microbiol.">
        <title>Vibrio caribbeanicus sp. nov., isolated from the marine sponge Scleritoderma cyanea.</title>
        <authorList>
            <person name="Hoffmann M."/>
            <person name="Monday S.R."/>
            <person name="Allard M.W."/>
            <person name="Strain E.A."/>
            <person name="Whittaker P."/>
            <person name="Naum M."/>
            <person name="McCarthy P.J."/>
            <person name="Lopez J.V."/>
            <person name="Fischer M."/>
            <person name="Brown E.W."/>
        </authorList>
    </citation>
    <scope>NUCLEOTIDE SEQUENCE [LARGE SCALE GENOMIC DNA]</scope>
    <source>
        <strain evidence="1 2">ATCC 700023</strain>
    </source>
</reference>
<comment type="caution">
    <text evidence="1">The sequence shown here is derived from an EMBL/GenBank/DDBJ whole genome shotgun (WGS) entry which is preliminary data.</text>
</comment>
<dbReference type="OrthoDB" id="5887971at2"/>
<protein>
    <submittedName>
        <fullName evidence="1">Uncharacterized protein</fullName>
    </submittedName>
</protein>
<gene>
    <name evidence="1" type="ORF">VII00023_11049</name>
</gene>
<sequence>MNRRKFIKHGLVGVGATIVTSNVIANELLPQAAKPSIKFPVVGNQMTATIVSSEVPCTIGMTPGDEFNLGFRQCGDFCGFFYSSIHKSIMEMQFDKTASVSDVRVFECPNPNKKVKIELRIDQLA</sequence>
<name>F9S7M9_9VIBR</name>